<dbReference type="GO" id="GO:0006508">
    <property type="term" value="P:proteolysis"/>
    <property type="evidence" value="ECO:0007669"/>
    <property type="project" value="InterPro"/>
</dbReference>
<dbReference type="Pfam" id="PF05193">
    <property type="entry name" value="Peptidase_M16_C"/>
    <property type="match status" value="1"/>
</dbReference>
<accession>X1GQE7</accession>
<dbReference type="PANTHER" id="PTHR11851:SF49">
    <property type="entry name" value="MITOCHONDRIAL-PROCESSING PEPTIDASE SUBUNIT ALPHA"/>
    <property type="match status" value="1"/>
</dbReference>
<evidence type="ECO:0000259" key="3">
    <source>
        <dbReference type="Pfam" id="PF05193"/>
    </source>
</evidence>
<dbReference type="AlphaFoldDB" id="X1GQE7"/>
<evidence type="ECO:0000313" key="4">
    <source>
        <dbReference type="EMBL" id="GAH47075.1"/>
    </source>
</evidence>
<evidence type="ECO:0008006" key="5">
    <source>
        <dbReference type="Google" id="ProtNLM"/>
    </source>
</evidence>
<name>X1GQE7_9ZZZZ</name>
<reference evidence="4" key="1">
    <citation type="journal article" date="2014" name="Front. Microbiol.">
        <title>High frequency of phylogenetically diverse reductive dehalogenase-homologous genes in deep subseafloor sedimentary metagenomes.</title>
        <authorList>
            <person name="Kawai M."/>
            <person name="Futagami T."/>
            <person name="Toyoda A."/>
            <person name="Takaki Y."/>
            <person name="Nishi S."/>
            <person name="Hori S."/>
            <person name="Arai W."/>
            <person name="Tsubouchi T."/>
            <person name="Morono Y."/>
            <person name="Uchiyama I."/>
            <person name="Ito T."/>
            <person name="Fujiyama A."/>
            <person name="Inagaki F."/>
            <person name="Takami H."/>
        </authorList>
    </citation>
    <scope>NUCLEOTIDE SEQUENCE</scope>
    <source>
        <strain evidence="4">Expedition CK06-06</strain>
    </source>
</reference>
<dbReference type="Pfam" id="PF00675">
    <property type="entry name" value="Peptidase_M16"/>
    <property type="match status" value="1"/>
</dbReference>
<dbReference type="SUPFAM" id="SSF63411">
    <property type="entry name" value="LuxS/MPP-like metallohydrolase"/>
    <property type="match status" value="2"/>
</dbReference>
<dbReference type="Gene3D" id="3.30.830.10">
    <property type="entry name" value="Metalloenzyme, LuxS/M16 peptidase-like"/>
    <property type="match status" value="2"/>
</dbReference>
<feature type="domain" description="Peptidase M16 C-terminal" evidence="3">
    <location>
        <begin position="150"/>
        <end position="322"/>
    </location>
</feature>
<dbReference type="InterPro" id="IPR050361">
    <property type="entry name" value="MPP/UQCRC_Complex"/>
</dbReference>
<dbReference type="GO" id="GO:0046872">
    <property type="term" value="F:metal ion binding"/>
    <property type="evidence" value="ECO:0007669"/>
    <property type="project" value="InterPro"/>
</dbReference>
<evidence type="ECO:0000256" key="1">
    <source>
        <dbReference type="ARBA" id="ARBA00007261"/>
    </source>
</evidence>
<sequence length="403" mass="44809">MPHTRSVSVCIFIGVGSRYETESQAGVSHFIEHLCFKGTPKRPTSREISETIEGVGGILNGGTDKELTLYWCKVARSHFPLALDVLADMLLHSKFDPVDIERERQVIIEEIHMSKDSPIQRVNMLIDELLWPNHPLGRDIAGSKESVTALTRDIMLDYRANQYAPNNTVITIAGNIQHQAMVTAVSQVLANWADQQPRSGYLAYKEQPARRLLIEARDTEQAHLCLALPGLSLFDPRRFTLSLLNVILGEGMSSRLFTEIRDKLGLAYNIHSYVEQLLDSGSITVYAGVEPKNLLVAIKAILEQLSQLKEVIPESELSKAKEFAKGRLLLRMEDSRSVAGWMGGQEILTGRILSVDQVISIIDAITADELKQLGQELLVGSQLRLAVVGPTADNQPREELLKL</sequence>
<feature type="domain" description="Peptidase M16 N-terminal" evidence="2">
    <location>
        <begin position="2"/>
        <end position="142"/>
    </location>
</feature>
<dbReference type="GO" id="GO:0004222">
    <property type="term" value="F:metalloendopeptidase activity"/>
    <property type="evidence" value="ECO:0007669"/>
    <property type="project" value="InterPro"/>
</dbReference>
<dbReference type="EMBL" id="BARU01006395">
    <property type="protein sequence ID" value="GAH47075.1"/>
    <property type="molecule type" value="Genomic_DNA"/>
</dbReference>
<dbReference type="InterPro" id="IPR007863">
    <property type="entry name" value="Peptidase_M16_C"/>
</dbReference>
<proteinExistence type="inferred from homology"/>
<dbReference type="InterPro" id="IPR001431">
    <property type="entry name" value="Pept_M16_Zn_BS"/>
</dbReference>
<dbReference type="PANTHER" id="PTHR11851">
    <property type="entry name" value="METALLOPROTEASE"/>
    <property type="match status" value="1"/>
</dbReference>
<evidence type="ECO:0000259" key="2">
    <source>
        <dbReference type="Pfam" id="PF00675"/>
    </source>
</evidence>
<dbReference type="InterPro" id="IPR011249">
    <property type="entry name" value="Metalloenz_LuxS/M16"/>
</dbReference>
<protein>
    <recommendedName>
        <fullName evidence="5">Peptidase M16 N-terminal domain-containing protein</fullName>
    </recommendedName>
</protein>
<dbReference type="InterPro" id="IPR011765">
    <property type="entry name" value="Pept_M16_N"/>
</dbReference>
<organism evidence="4">
    <name type="scientific">marine sediment metagenome</name>
    <dbReference type="NCBI Taxonomy" id="412755"/>
    <lineage>
        <taxon>unclassified sequences</taxon>
        <taxon>metagenomes</taxon>
        <taxon>ecological metagenomes</taxon>
    </lineage>
</organism>
<comment type="caution">
    <text evidence="4">The sequence shown here is derived from an EMBL/GenBank/DDBJ whole genome shotgun (WGS) entry which is preliminary data.</text>
</comment>
<gene>
    <name evidence="4" type="ORF">S03H2_12577</name>
</gene>
<comment type="similarity">
    <text evidence="1">Belongs to the peptidase M16 family.</text>
</comment>
<dbReference type="PROSITE" id="PS00143">
    <property type="entry name" value="INSULINASE"/>
    <property type="match status" value="1"/>
</dbReference>